<evidence type="ECO:0000256" key="4">
    <source>
        <dbReference type="ARBA" id="ARBA00022801"/>
    </source>
</evidence>
<dbReference type="PANTHER" id="PTHR14969:SF62">
    <property type="entry name" value="DECAPRENYLPHOSPHORYL-5-PHOSPHORIBOSE PHOSPHATASE RV3807C-RELATED"/>
    <property type="match status" value="1"/>
</dbReference>
<evidence type="ECO:0000313" key="9">
    <source>
        <dbReference type="EMBL" id="ARU45284.1"/>
    </source>
</evidence>
<dbReference type="GO" id="GO:0016787">
    <property type="term" value="F:hydrolase activity"/>
    <property type="evidence" value="ECO:0007669"/>
    <property type="project" value="UniProtKB-KW"/>
</dbReference>
<feature type="transmembrane region" description="Helical" evidence="7">
    <location>
        <begin position="75"/>
        <end position="92"/>
    </location>
</feature>
<feature type="transmembrane region" description="Helical" evidence="7">
    <location>
        <begin position="196"/>
        <end position="214"/>
    </location>
</feature>
<feature type="transmembrane region" description="Helical" evidence="7">
    <location>
        <begin position="99"/>
        <end position="119"/>
    </location>
</feature>
<dbReference type="Pfam" id="PF01569">
    <property type="entry name" value="PAP2"/>
    <property type="match status" value="1"/>
</dbReference>
<keyword evidence="10" id="KW-1185">Reference proteome</keyword>
<dbReference type="EMBL" id="CP021417">
    <property type="protein sequence ID" value="ARU45284.1"/>
    <property type="molecule type" value="Genomic_DNA"/>
</dbReference>
<reference evidence="9 10" key="3">
    <citation type="journal article" date="2020" name="Int. J. Syst. Evol. Microbiol.">
        <title>Corynebacterium silvaticum sp. nov., a unique group of NTTB corynebacteria in wild boar and roe deer.</title>
        <authorList>
            <person name="Dangel A."/>
            <person name="Berger A."/>
            <person name="Rau J."/>
            <person name="Eisenberg T."/>
            <person name="Kampfer P."/>
            <person name="Margos G."/>
            <person name="Contzen M."/>
            <person name="Busse H.J."/>
            <person name="Konrad R."/>
            <person name="Peters M."/>
            <person name="Sting R."/>
            <person name="Sing A."/>
        </authorList>
    </citation>
    <scope>NUCLEOTIDE SEQUENCE [LARGE SCALE GENOMIC DNA]</scope>
    <source>
        <strain evidence="9 10">PO100/5</strain>
    </source>
</reference>
<evidence type="ECO:0000256" key="7">
    <source>
        <dbReference type="SAM" id="Phobius"/>
    </source>
</evidence>
<keyword evidence="5 7" id="KW-1133">Transmembrane helix</keyword>
<accession>A0A7Y4P9Z7</accession>
<dbReference type="Gene3D" id="1.20.144.10">
    <property type="entry name" value="Phosphatidic acid phosphatase type 2/haloperoxidase"/>
    <property type="match status" value="1"/>
</dbReference>
<feature type="transmembrane region" description="Helical" evidence="7">
    <location>
        <begin position="167"/>
        <end position="190"/>
    </location>
</feature>
<feature type="domain" description="Phosphatidic acid phosphatase type 2/haloperoxidase" evidence="8">
    <location>
        <begin position="97"/>
        <end position="211"/>
    </location>
</feature>
<comment type="subcellular location">
    <subcellularLocation>
        <location evidence="1">Cell membrane</location>
        <topology evidence="1">Multi-pass membrane protein</topology>
    </subcellularLocation>
</comment>
<evidence type="ECO:0000256" key="2">
    <source>
        <dbReference type="ARBA" id="ARBA00022475"/>
    </source>
</evidence>
<gene>
    <name evidence="9" type="ORF">CBE74_00755</name>
</gene>
<dbReference type="PANTHER" id="PTHR14969">
    <property type="entry name" value="SPHINGOSINE-1-PHOSPHATE PHOSPHOHYDROLASE"/>
    <property type="match status" value="1"/>
</dbReference>
<evidence type="ECO:0000256" key="1">
    <source>
        <dbReference type="ARBA" id="ARBA00004651"/>
    </source>
</evidence>
<protein>
    <submittedName>
        <fullName evidence="9">Phosphatase PAP2 family protein</fullName>
    </submittedName>
</protein>
<dbReference type="SUPFAM" id="SSF48317">
    <property type="entry name" value="Acid phosphatase/Vanadium-dependent haloperoxidase"/>
    <property type="match status" value="1"/>
</dbReference>
<evidence type="ECO:0000313" key="10">
    <source>
        <dbReference type="Proteomes" id="UP000195652"/>
    </source>
</evidence>
<name>A0A7Y4P9Z7_9CORY</name>
<organism evidence="9 10">
    <name type="scientific">Corynebacterium silvaticum</name>
    <dbReference type="NCBI Taxonomy" id="2320431"/>
    <lineage>
        <taxon>Bacteria</taxon>
        <taxon>Bacillati</taxon>
        <taxon>Actinomycetota</taxon>
        <taxon>Actinomycetes</taxon>
        <taxon>Mycobacteriales</taxon>
        <taxon>Corynebacteriaceae</taxon>
        <taxon>Corynebacterium</taxon>
    </lineage>
</organism>
<dbReference type="InterPro" id="IPR000326">
    <property type="entry name" value="PAP2/HPO"/>
</dbReference>
<evidence type="ECO:0000259" key="8">
    <source>
        <dbReference type="SMART" id="SM00014"/>
    </source>
</evidence>
<keyword evidence="3 7" id="KW-0812">Transmembrane</keyword>
<dbReference type="KEGG" id="csil:CBE74_00755"/>
<dbReference type="Proteomes" id="UP000195652">
    <property type="component" value="Chromosome"/>
</dbReference>
<reference evidence="9 10" key="1">
    <citation type="journal article" date="2014" name="BMC Vet. Res.">
        <title>First report of Corynebacterium pseudotuberculosis from caseous lymphadenitis lesions in Black Alentejano pig (Sus scrofa domesticus).</title>
        <authorList>
            <person name="Oliveira M."/>
            <person name="Barroco C."/>
            <person name="Mottola C."/>
            <person name="Santos R."/>
            <person name="Lemsaddek A."/>
            <person name="Tavares L."/>
            <person name="Semedo-Lemsaddek T."/>
        </authorList>
    </citation>
    <scope>NUCLEOTIDE SEQUENCE [LARGE SCALE GENOMIC DNA]</scope>
    <source>
        <strain evidence="9 10">PO100/5</strain>
    </source>
</reference>
<reference evidence="9 10" key="2">
    <citation type="journal article" date="2020" name="Antonie Van Leeuwenhoek">
        <title>Phylogenomic characterisation of a novel corynebacterial species pathogenic to animals.</title>
        <authorList>
            <person name="Moller J."/>
            <person name="Musella L."/>
            <person name="Melnikov V."/>
            <person name="Geissdorfer W."/>
            <person name="Burkovski A."/>
            <person name="Sangal V."/>
        </authorList>
    </citation>
    <scope>NUCLEOTIDE SEQUENCE [LARGE SCALE GENOMIC DNA]</scope>
    <source>
        <strain evidence="9 10">PO100/5</strain>
    </source>
</reference>
<dbReference type="InterPro" id="IPR036938">
    <property type="entry name" value="PAP2/HPO_sf"/>
</dbReference>
<keyword evidence="4" id="KW-0378">Hydrolase</keyword>
<evidence type="ECO:0000256" key="3">
    <source>
        <dbReference type="ARBA" id="ARBA00022692"/>
    </source>
</evidence>
<evidence type="ECO:0000256" key="6">
    <source>
        <dbReference type="ARBA" id="ARBA00023136"/>
    </source>
</evidence>
<keyword evidence="2" id="KW-1003">Cell membrane</keyword>
<feature type="transmembrane region" description="Helical" evidence="7">
    <location>
        <begin position="139"/>
        <end position="160"/>
    </location>
</feature>
<dbReference type="GO" id="GO:0005886">
    <property type="term" value="C:plasma membrane"/>
    <property type="evidence" value="ECO:0007669"/>
    <property type="project" value="UniProtKB-SubCell"/>
</dbReference>
<sequence>MAAETHVVSPSRPWDEVISVQRLWTAILGVLTVVIMGFVIKPITSDLFVTQAMNDQRKGAVGTLVDTIYYGLEPAYALVLTLVVSALVGIACKQVRIGLQCAVAIAITWVPVVFIKMLIERPRPSSEMLSNPIPVTPGDWLFPSGHTTYVTALAMMLMLTVGARLPLLLRALFVLCAALGIAGVVLTMGVHYPTDVIAAVIWSTTVAPFAWNLIDNVGRRVSRCENASGRTAEKTAGEIF</sequence>
<dbReference type="OrthoDB" id="9789113at2"/>
<keyword evidence="6 7" id="KW-0472">Membrane</keyword>
<dbReference type="RefSeq" id="WP_087453172.1">
    <property type="nucleotide sequence ID" value="NZ_CP021417.2"/>
</dbReference>
<dbReference type="SMART" id="SM00014">
    <property type="entry name" value="acidPPc"/>
    <property type="match status" value="1"/>
</dbReference>
<reference evidence="9 10" key="4">
    <citation type="journal article" date="2020" name="PLoS ONE">
        <title>Taxonomic classification of strain PO100/5 shows a broader geographic distribution and genetic markers of the recently described Corynebacterium silvaticum.</title>
        <authorList>
            <person name="Viana M.V.C."/>
            <person name="Profeta R."/>
            <person name="da Silva A.L."/>
            <person name="Hurtado R."/>
            <person name="Cerqueira J.C."/>
            <person name="Ribeiro B.F.S."/>
            <person name="Almeida M.O."/>
            <person name="Morais-Rodrigues F."/>
            <person name="Soares S.C."/>
            <person name="Oliveira M."/>
            <person name="Tavares L."/>
            <person name="Figueiredo H."/>
            <person name="Wattam A.R."/>
            <person name="Barh D."/>
            <person name="Ghosh P."/>
            <person name="Silva A."/>
            <person name="Azevedo V."/>
        </authorList>
    </citation>
    <scope>NUCLEOTIDE SEQUENCE [LARGE SCALE GENOMIC DNA]</scope>
    <source>
        <strain evidence="9 10">PO100/5</strain>
    </source>
</reference>
<evidence type="ECO:0000256" key="5">
    <source>
        <dbReference type="ARBA" id="ARBA00022989"/>
    </source>
</evidence>
<dbReference type="GeneID" id="75006830"/>
<proteinExistence type="predicted"/>
<feature type="transmembrane region" description="Helical" evidence="7">
    <location>
        <begin position="23"/>
        <end position="40"/>
    </location>
</feature>
<dbReference type="AlphaFoldDB" id="A0A7Y4P9Z7"/>